<dbReference type="Pfam" id="PF02559">
    <property type="entry name" value="CarD_TRCF_RID"/>
    <property type="match status" value="1"/>
</dbReference>
<dbReference type="EMBL" id="CP044543">
    <property type="protein sequence ID" value="QFI72736.1"/>
    <property type="molecule type" value="Genomic_DNA"/>
</dbReference>
<gene>
    <name evidence="2" type="ORF">F8237_10220</name>
</gene>
<accession>A0A5P6P3G8</accession>
<protein>
    <recommendedName>
        <fullName evidence="1">CarD-like/TRCF RNAP-interacting domain-containing protein</fullName>
    </recommendedName>
</protein>
<dbReference type="OrthoDB" id="9786074at2"/>
<evidence type="ECO:0000313" key="2">
    <source>
        <dbReference type="EMBL" id="QFI72736.1"/>
    </source>
</evidence>
<dbReference type="InterPro" id="IPR036101">
    <property type="entry name" value="CarD-like/TRCF_RID_sf"/>
</dbReference>
<dbReference type="GO" id="GO:0009303">
    <property type="term" value="P:rRNA transcription"/>
    <property type="evidence" value="ECO:0007669"/>
    <property type="project" value="TreeGrafter"/>
</dbReference>
<dbReference type="InterPro" id="IPR003711">
    <property type="entry name" value="CarD-like/TRCF_RID"/>
</dbReference>
<dbReference type="PANTHER" id="PTHR38447">
    <property type="entry name" value="TRANSCRIPTION FACTOR YDEB-RELATED"/>
    <property type="match status" value="1"/>
</dbReference>
<sequence>MVFGWSRNGTTIPLGVVQLASPPVDEWGEPLWNEEVEAATRTRGSDFLAPFLVEVSPGMCLGGYLAKAQYRNAVRDYEASAVLVTRKNDELQTTVFISAPSCTHGDLEWQAHTQRLTASLPKEHVANMVHTLRGLCEQAHAQQLLKASSKPAVDAEEEVMVEAPPARERNGFSVNEFVVYAAHGIGQILDIETQTIAGAELELFVINFAEDGMTLRVPTAKVANVGMRKISDSEQIDAALSVLTGYEDDLRGQTIELTARIESGDILELARLLREMRPWLRRGEMYQTVLNRFTREVAIARGLDIEAAANEVERQFSRPSASTE</sequence>
<dbReference type="Gene3D" id="2.40.10.170">
    <property type="match status" value="1"/>
</dbReference>
<feature type="domain" description="CarD-like/TRCF RNAP-interacting" evidence="1">
    <location>
        <begin position="171"/>
        <end position="277"/>
    </location>
</feature>
<dbReference type="SMART" id="SM01058">
    <property type="entry name" value="CarD_TRCF"/>
    <property type="match status" value="1"/>
</dbReference>
<dbReference type="AlphaFoldDB" id="A0A5P6P3G8"/>
<name>A0A5P6P3G8_9BRAD</name>
<dbReference type="Proteomes" id="UP000325641">
    <property type="component" value="Chromosome"/>
</dbReference>
<dbReference type="SUPFAM" id="SSF141259">
    <property type="entry name" value="CarD-like"/>
    <property type="match status" value="1"/>
</dbReference>
<dbReference type="PANTHER" id="PTHR38447:SF1">
    <property type="entry name" value="RNA POLYMERASE-BINDING TRANSCRIPTION FACTOR CARD"/>
    <property type="match status" value="1"/>
</dbReference>
<evidence type="ECO:0000259" key="1">
    <source>
        <dbReference type="SMART" id="SM01058"/>
    </source>
</evidence>
<dbReference type="KEGG" id="bbet:F8237_10220"/>
<proteinExistence type="predicted"/>
<dbReference type="InterPro" id="IPR052531">
    <property type="entry name" value="CarD-like_regulator"/>
</dbReference>
<organism evidence="2 3">
    <name type="scientific">Bradyrhizobium betae</name>
    <dbReference type="NCBI Taxonomy" id="244734"/>
    <lineage>
        <taxon>Bacteria</taxon>
        <taxon>Pseudomonadati</taxon>
        <taxon>Pseudomonadota</taxon>
        <taxon>Alphaproteobacteria</taxon>
        <taxon>Hyphomicrobiales</taxon>
        <taxon>Nitrobacteraceae</taxon>
        <taxon>Bradyrhizobium</taxon>
    </lineage>
</organism>
<dbReference type="RefSeq" id="WP_151644256.1">
    <property type="nucleotide sequence ID" value="NZ_CP044543.1"/>
</dbReference>
<reference evidence="3" key="1">
    <citation type="submission" date="2019-10" db="EMBL/GenBank/DDBJ databases">
        <title>Complete Genome Sequence of Bradyrhizobium betae type strain PL7HG1T.</title>
        <authorList>
            <person name="Bromfield E.S.P."/>
            <person name="Cloutier S."/>
        </authorList>
    </citation>
    <scope>NUCLEOTIDE SEQUENCE [LARGE SCALE GENOMIC DNA]</scope>
    <source>
        <strain evidence="3">PL7HG1</strain>
    </source>
</reference>
<evidence type="ECO:0000313" key="3">
    <source>
        <dbReference type="Proteomes" id="UP000325641"/>
    </source>
</evidence>